<keyword evidence="6" id="KW-1185">Reference proteome</keyword>
<evidence type="ECO:0000256" key="1">
    <source>
        <dbReference type="ARBA" id="ARBA00022676"/>
    </source>
</evidence>
<keyword evidence="1" id="KW-0328">Glycosyltransferase</keyword>
<evidence type="ECO:0000259" key="4">
    <source>
        <dbReference type="Pfam" id="PF13579"/>
    </source>
</evidence>
<dbReference type="CDD" id="cd03811">
    <property type="entry name" value="GT4_GT28_WabH-like"/>
    <property type="match status" value="1"/>
</dbReference>
<gene>
    <name evidence="5" type="ORF">C7378_3026</name>
</gene>
<dbReference type="SUPFAM" id="SSF53756">
    <property type="entry name" value="UDP-Glycosyltransferase/glycogen phosphorylase"/>
    <property type="match status" value="1"/>
</dbReference>
<dbReference type="Proteomes" id="UP000295210">
    <property type="component" value="Unassembled WGS sequence"/>
</dbReference>
<evidence type="ECO:0000256" key="2">
    <source>
        <dbReference type="ARBA" id="ARBA00022679"/>
    </source>
</evidence>
<keyword evidence="2 5" id="KW-0808">Transferase</keyword>
<accession>A0A4R1L1C9</accession>
<dbReference type="Pfam" id="PF00534">
    <property type="entry name" value="Glycos_transf_1"/>
    <property type="match status" value="1"/>
</dbReference>
<evidence type="ECO:0000259" key="3">
    <source>
        <dbReference type="Pfam" id="PF00534"/>
    </source>
</evidence>
<dbReference type="GO" id="GO:0016757">
    <property type="term" value="F:glycosyltransferase activity"/>
    <property type="evidence" value="ECO:0007669"/>
    <property type="project" value="UniProtKB-KW"/>
</dbReference>
<evidence type="ECO:0000313" key="5">
    <source>
        <dbReference type="EMBL" id="TCK71736.1"/>
    </source>
</evidence>
<protein>
    <submittedName>
        <fullName evidence="5">Glycosyltransferase involved in cell wall biosynthesis</fullName>
    </submittedName>
</protein>
<reference evidence="5 6" key="1">
    <citation type="submission" date="2019-03" db="EMBL/GenBank/DDBJ databases">
        <title>Genomic Encyclopedia of Type Strains, Phase IV (KMG-IV): sequencing the most valuable type-strain genomes for metagenomic binning, comparative biology and taxonomic classification.</title>
        <authorList>
            <person name="Goeker M."/>
        </authorList>
    </citation>
    <scope>NUCLEOTIDE SEQUENCE [LARGE SCALE GENOMIC DNA]</scope>
    <source>
        <strain evidence="5 6">DSM 103428</strain>
    </source>
</reference>
<dbReference type="PANTHER" id="PTHR12526:SF510">
    <property type="entry name" value="D-INOSITOL 3-PHOSPHATE GLYCOSYLTRANSFERASE"/>
    <property type="match status" value="1"/>
</dbReference>
<dbReference type="Pfam" id="PF13579">
    <property type="entry name" value="Glyco_trans_4_4"/>
    <property type="match status" value="1"/>
</dbReference>
<feature type="domain" description="Glycosyltransferase subfamily 4-like N-terminal" evidence="4">
    <location>
        <begin position="15"/>
        <end position="164"/>
    </location>
</feature>
<organism evidence="5 6">
    <name type="scientific">Acidipila rosea</name>
    <dbReference type="NCBI Taxonomy" id="768535"/>
    <lineage>
        <taxon>Bacteria</taxon>
        <taxon>Pseudomonadati</taxon>
        <taxon>Acidobacteriota</taxon>
        <taxon>Terriglobia</taxon>
        <taxon>Terriglobales</taxon>
        <taxon>Acidobacteriaceae</taxon>
        <taxon>Acidipila</taxon>
    </lineage>
</organism>
<name>A0A4R1L1C9_9BACT</name>
<feature type="domain" description="Glycosyl transferase family 1" evidence="3">
    <location>
        <begin position="181"/>
        <end position="343"/>
    </location>
</feature>
<dbReference type="AlphaFoldDB" id="A0A4R1L1C9"/>
<sequence length="384" mass="41827">MPQKILHLIGSNSVGGPEKQILHHAVDLQDSPFEVEVGSFHDLAEKPEILVEAERRGHSTVCLSGGLKAGLITELAGILRARPGVILCTHGFKANVLGYLATRRTKTPHVAFVRGWTAETWRVRLYEMLERQALARAQWVVCVSHKQAVEVGRRRKGSRAPMVVCNAMLPPFSRAGGVAVSREKLGIPAGAFVYGSVGRLSAEKGHRYMLEAFYRVCERTAEGDKPFLIVVGDGREQAPLEAQAASLGLRERIHFAGYQGNCSDWMKLMDCMVQPSLTEGTPNSVLEALCLQLPVVATAVGGVPDLIVHNRNGLLVPPADAKQLGEAMQTVAASPSLREKLRSGGAMTAEEYSPLTQRRKLLEVYERVLRAEGVVARDGAFREA</sequence>
<comment type="caution">
    <text evidence="5">The sequence shown here is derived from an EMBL/GenBank/DDBJ whole genome shotgun (WGS) entry which is preliminary data.</text>
</comment>
<dbReference type="PANTHER" id="PTHR12526">
    <property type="entry name" value="GLYCOSYLTRANSFERASE"/>
    <property type="match status" value="1"/>
</dbReference>
<dbReference type="InterPro" id="IPR001296">
    <property type="entry name" value="Glyco_trans_1"/>
</dbReference>
<dbReference type="Gene3D" id="3.40.50.2000">
    <property type="entry name" value="Glycogen Phosphorylase B"/>
    <property type="match status" value="2"/>
</dbReference>
<proteinExistence type="predicted"/>
<dbReference type="EMBL" id="SMGK01000005">
    <property type="protein sequence ID" value="TCK71736.1"/>
    <property type="molecule type" value="Genomic_DNA"/>
</dbReference>
<dbReference type="RefSeq" id="WP_165876828.1">
    <property type="nucleotide sequence ID" value="NZ_SMGK01000005.1"/>
</dbReference>
<evidence type="ECO:0000313" key="6">
    <source>
        <dbReference type="Proteomes" id="UP000295210"/>
    </source>
</evidence>
<dbReference type="InterPro" id="IPR028098">
    <property type="entry name" value="Glyco_trans_4-like_N"/>
</dbReference>